<evidence type="ECO:0000313" key="3">
    <source>
        <dbReference type="Proteomes" id="UP000887104"/>
    </source>
</evidence>
<proteinExistence type="predicted"/>
<dbReference type="Proteomes" id="UP000887104">
    <property type="component" value="Unassembled WGS sequence"/>
</dbReference>
<dbReference type="RefSeq" id="WP_220782795.1">
    <property type="nucleotide sequence ID" value="NZ_BPEY01000096.1"/>
</dbReference>
<keyword evidence="3" id="KW-1185">Reference proteome</keyword>
<dbReference type="Pfam" id="PF17113">
    <property type="entry name" value="AmpE"/>
    <property type="match status" value="1"/>
</dbReference>
<reference evidence="2" key="1">
    <citation type="submission" date="2021-05" db="EMBL/GenBank/DDBJ databases">
        <title>Molecular characterization for Shewanella algae harboring chromosomal blaOXA-55-like strains isolated from clinical and environment sample.</title>
        <authorList>
            <person name="Ohama Y."/>
            <person name="Aoki K."/>
            <person name="Harada S."/>
            <person name="Moriya K."/>
            <person name="Ishii Y."/>
            <person name="Tateda K."/>
        </authorList>
    </citation>
    <scope>NUCLEOTIDE SEQUENCE</scope>
    <source>
        <strain evidence="2">JCM 11563</strain>
    </source>
</reference>
<keyword evidence="1" id="KW-0472">Membrane</keyword>
<dbReference type="PANTHER" id="PTHR38684">
    <property type="entry name" value="PROTEIN AMPE"/>
    <property type="match status" value="1"/>
</dbReference>
<dbReference type="InterPro" id="IPR031347">
    <property type="entry name" value="AmpE"/>
</dbReference>
<protein>
    <submittedName>
        <fullName evidence="2">Beta-lactamase regulator AmpE</fullName>
    </submittedName>
</protein>
<dbReference type="PANTHER" id="PTHR38684:SF1">
    <property type="entry name" value="PROTEIN AMPE"/>
    <property type="match status" value="1"/>
</dbReference>
<evidence type="ECO:0000256" key="1">
    <source>
        <dbReference type="SAM" id="Phobius"/>
    </source>
</evidence>
<accession>A0ABQ4PPP9</accession>
<dbReference type="InterPro" id="IPR052966">
    <property type="entry name" value="Beta-lactamase_Reg"/>
</dbReference>
<name>A0ABQ4PPP9_9GAMM</name>
<organism evidence="2 3">
    <name type="scientific">Shewanella sairae</name>
    <dbReference type="NCBI Taxonomy" id="190310"/>
    <lineage>
        <taxon>Bacteria</taxon>
        <taxon>Pseudomonadati</taxon>
        <taxon>Pseudomonadota</taxon>
        <taxon>Gammaproteobacteria</taxon>
        <taxon>Alteromonadales</taxon>
        <taxon>Shewanellaceae</taxon>
        <taxon>Shewanella</taxon>
    </lineage>
</organism>
<dbReference type="EMBL" id="BPEY01000096">
    <property type="protein sequence ID" value="GIU50794.1"/>
    <property type="molecule type" value="Genomic_DNA"/>
</dbReference>
<dbReference type="NCBIfam" id="NF008219">
    <property type="entry name" value="PRK10987.1"/>
    <property type="match status" value="1"/>
</dbReference>
<sequence>MALFALLVAILVERLRLLPNAWQFDVLLSRYHQSLMHEQQKSSLLKVTAAVILPAVIVYLLLWLAAGIFWGALSVALWVAIAVLCFSHNNQRQAFKSYIQAACRGDSQACFHYARQLEPGQDLESVNEHELGKKVGQSVAWVNYRYYGAIALFLILLGPVGAVLYCTVRFYSEQNRTNYVNLPLVDTLLFVLDWLPSRVFAFGYVLSGHFRQGISAWLSLAFNPKSATRDIIANVAVAAETLPEASSAPVCLQSTIALLQLSKRNFILLITVLSLMTIFGVVN</sequence>
<gene>
    <name evidence="2" type="primary">ampE</name>
    <name evidence="2" type="ORF">TUM4438_38110</name>
</gene>
<feature type="transmembrane region" description="Helical" evidence="1">
    <location>
        <begin position="146"/>
        <end position="168"/>
    </location>
</feature>
<keyword evidence="1" id="KW-0812">Transmembrane</keyword>
<keyword evidence="1" id="KW-1133">Transmembrane helix</keyword>
<feature type="transmembrane region" description="Helical" evidence="1">
    <location>
        <begin position="266"/>
        <end position="282"/>
    </location>
</feature>
<feature type="transmembrane region" description="Helical" evidence="1">
    <location>
        <begin position="44"/>
        <end position="62"/>
    </location>
</feature>
<evidence type="ECO:0000313" key="2">
    <source>
        <dbReference type="EMBL" id="GIU50794.1"/>
    </source>
</evidence>
<comment type="caution">
    <text evidence="2">The sequence shown here is derived from an EMBL/GenBank/DDBJ whole genome shotgun (WGS) entry which is preliminary data.</text>
</comment>
<feature type="transmembrane region" description="Helical" evidence="1">
    <location>
        <begin position="69"/>
        <end position="89"/>
    </location>
</feature>